<comment type="caution">
    <text evidence="3">The sequence shown here is derived from an EMBL/GenBank/DDBJ whole genome shotgun (WGS) entry which is preliminary data.</text>
</comment>
<dbReference type="InterPro" id="IPR044824">
    <property type="entry name" value="MAIN-like"/>
</dbReference>
<dbReference type="PANTHER" id="PTHR46033:SF8">
    <property type="entry name" value="PROTEIN MAINTENANCE OF MERISTEMS-LIKE"/>
    <property type="match status" value="1"/>
</dbReference>
<dbReference type="InterPro" id="IPR019557">
    <property type="entry name" value="AminoTfrase-like_pln_mobile"/>
</dbReference>
<dbReference type="Pfam" id="PF10536">
    <property type="entry name" value="PMD"/>
    <property type="match status" value="1"/>
</dbReference>
<evidence type="ECO:0000259" key="2">
    <source>
        <dbReference type="Pfam" id="PF10536"/>
    </source>
</evidence>
<dbReference type="EMBL" id="JAVXUP010000032">
    <property type="protein sequence ID" value="KAK3041525.1"/>
    <property type="molecule type" value="Genomic_DNA"/>
</dbReference>
<gene>
    <name evidence="3" type="ORF">RJ639_002211</name>
</gene>
<accession>A0AA88XMJ6</accession>
<evidence type="ECO:0000313" key="4">
    <source>
        <dbReference type="Proteomes" id="UP001188597"/>
    </source>
</evidence>
<dbReference type="AlphaFoldDB" id="A0AA88XMJ6"/>
<dbReference type="GO" id="GO:0010073">
    <property type="term" value="P:meristem maintenance"/>
    <property type="evidence" value="ECO:0007669"/>
    <property type="project" value="InterPro"/>
</dbReference>
<proteinExistence type="predicted"/>
<evidence type="ECO:0000313" key="3">
    <source>
        <dbReference type="EMBL" id="KAK3041525.1"/>
    </source>
</evidence>
<sequence length="378" mass="42791">MEKQCKSKNVGVNSKVYDLKLPKRKYTMLTEAKRIPGRSPIGNSIQKAKEVVAVSFVDNAQSPSVKEPAQPIAGDIQHGNIVGDVPVTGGGPPQPHGAEPLPRDPLGRSFNLDVLVTKLENNFNRWLVAMESDKVGSQCLRGYMDQLDNLKSSKFIWQPYDLASLPEYCLTGRHIWMTRSPLICFERVEWHFPDRVCPQYNLSRVIPRDCDTGGEVLHKIDRRGHPNTNWELKHRFYVDMWNTRAESIYAREDAGEYVDAGYFSQYMLWYRSITRLLVDKLVQSRPFGYQGGHAIIEMLAQQIKRLYHLADTTDPNAAIETLASVKFVCREALSAIGEAKRISADALPEPQIQDLIQGLLQLTLQMVIGGKFRHIKAT</sequence>
<reference evidence="3" key="1">
    <citation type="submission" date="2022-12" db="EMBL/GenBank/DDBJ databases">
        <title>Draft genome assemblies for two species of Escallonia (Escalloniales).</title>
        <authorList>
            <person name="Chanderbali A."/>
            <person name="Dervinis C."/>
            <person name="Anghel I."/>
            <person name="Soltis D."/>
            <person name="Soltis P."/>
            <person name="Zapata F."/>
        </authorList>
    </citation>
    <scope>NUCLEOTIDE SEQUENCE</scope>
    <source>
        <strain evidence="3">UCBG64.0493</strain>
        <tissue evidence="3">Leaf</tissue>
    </source>
</reference>
<dbReference type="Proteomes" id="UP001188597">
    <property type="component" value="Unassembled WGS sequence"/>
</dbReference>
<organism evidence="3 4">
    <name type="scientific">Escallonia herrerae</name>
    <dbReference type="NCBI Taxonomy" id="1293975"/>
    <lineage>
        <taxon>Eukaryota</taxon>
        <taxon>Viridiplantae</taxon>
        <taxon>Streptophyta</taxon>
        <taxon>Embryophyta</taxon>
        <taxon>Tracheophyta</taxon>
        <taxon>Spermatophyta</taxon>
        <taxon>Magnoliopsida</taxon>
        <taxon>eudicotyledons</taxon>
        <taxon>Gunneridae</taxon>
        <taxon>Pentapetalae</taxon>
        <taxon>asterids</taxon>
        <taxon>campanulids</taxon>
        <taxon>Escalloniales</taxon>
        <taxon>Escalloniaceae</taxon>
        <taxon>Escallonia</taxon>
    </lineage>
</organism>
<feature type="region of interest" description="Disordered" evidence="1">
    <location>
        <begin position="84"/>
        <end position="103"/>
    </location>
</feature>
<evidence type="ECO:0000256" key="1">
    <source>
        <dbReference type="SAM" id="MobiDB-lite"/>
    </source>
</evidence>
<protein>
    <recommendedName>
        <fullName evidence="2">Aminotransferase-like plant mobile domain-containing protein</fullName>
    </recommendedName>
</protein>
<keyword evidence="4" id="KW-1185">Reference proteome</keyword>
<dbReference type="PANTHER" id="PTHR46033">
    <property type="entry name" value="PROTEIN MAIN-LIKE 2"/>
    <property type="match status" value="1"/>
</dbReference>
<feature type="domain" description="Aminotransferase-like plant mobile" evidence="2">
    <location>
        <begin position="122"/>
        <end position="271"/>
    </location>
</feature>
<name>A0AA88XMJ6_9ASTE</name>